<gene>
    <name evidence="2" type="ORF">BSU04_40975</name>
</gene>
<dbReference type="Proteomes" id="UP000214720">
    <property type="component" value="Unassembled WGS sequence"/>
</dbReference>
<protein>
    <submittedName>
        <fullName evidence="2">Uncharacterized protein</fullName>
    </submittedName>
</protein>
<proteinExistence type="predicted"/>
<comment type="caution">
    <text evidence="2">The sequence shown here is derived from an EMBL/GenBank/DDBJ whole genome shotgun (WGS) entry which is preliminary data.</text>
</comment>
<reference evidence="3" key="1">
    <citation type="submission" date="2017-01" db="EMBL/GenBank/DDBJ databases">
        <title>Genome Analysis of Deinococcus marmoris KOPRI26562.</title>
        <authorList>
            <person name="Kim J.H."/>
            <person name="Oh H.-M."/>
        </authorList>
    </citation>
    <scope>NUCLEOTIDE SEQUENCE [LARGE SCALE GENOMIC DNA]</scope>
    <source>
        <strain evidence="3">PAMC 26633</strain>
    </source>
</reference>
<organism evidence="2 3">
    <name type="scientific">Caballeronia sordidicola</name>
    <name type="common">Burkholderia sordidicola</name>
    <dbReference type="NCBI Taxonomy" id="196367"/>
    <lineage>
        <taxon>Bacteria</taxon>
        <taxon>Pseudomonadati</taxon>
        <taxon>Pseudomonadota</taxon>
        <taxon>Betaproteobacteria</taxon>
        <taxon>Burkholderiales</taxon>
        <taxon>Burkholderiaceae</taxon>
        <taxon>Caballeronia</taxon>
    </lineage>
</organism>
<evidence type="ECO:0000313" key="3">
    <source>
        <dbReference type="Proteomes" id="UP000214720"/>
    </source>
</evidence>
<accession>A0A226WPV0</accession>
<dbReference type="AlphaFoldDB" id="A0A226WPV0"/>
<dbReference type="EMBL" id="MTHB01000272">
    <property type="protein sequence ID" value="OXC72658.1"/>
    <property type="molecule type" value="Genomic_DNA"/>
</dbReference>
<feature type="region of interest" description="Disordered" evidence="1">
    <location>
        <begin position="1"/>
        <end position="41"/>
    </location>
</feature>
<name>A0A226WPV0_CABSO</name>
<evidence type="ECO:0000313" key="2">
    <source>
        <dbReference type="EMBL" id="OXC72658.1"/>
    </source>
</evidence>
<evidence type="ECO:0000256" key="1">
    <source>
        <dbReference type="SAM" id="MobiDB-lite"/>
    </source>
</evidence>
<sequence>MSGVCKTGYAKPMRRSSIEARGGQSSERFTPRRRIKDSTRL</sequence>